<dbReference type="PANTHER" id="PTHR11963:SF23">
    <property type="entry name" value="CYTOSOL AMINOPEPTIDASE"/>
    <property type="match status" value="1"/>
</dbReference>
<sequence length="497" mass="52805">MVERSKFEFKPFGQPGGGSVVVFVNDALETGEDAAKALGPDALATISRAAAAENFKGKLKKALVIAAPQGIEADRLVVVGTGPAADFSKLDWVELGGAVQAMLSGARASLYVALPGHDVTPEAAADLTLGMQLRAYKFDKYKTKKDADEKASKPLKVTLFVHDPSAARQVAKARDAVAAGVLTARELVNEPPNVLFPEEFADRAAALEKVGVDVEILDEKQLKKLGFRALLGVAQGSHREARVVVMRWNGAGAKDQPVAFIGKGVTFDTGGISIKPGAGMEDMKGDMAGAACVVGLMQALAQRKARVNAVGLIGLVENMPDGRAQRPGDIVTSLSGQTIEIINTDAEGRLVLADVLWYAQDRFKPAFMVDLATLTGAILVALGQEHAGLFSNDDTLADRLAAAGLETGEKVWRLPLAPAYDKMIDSKFADMKNTGGRFGGSITAAQFLQRYVKDTPWAHLDIAGTGMNAPQTDINKSWGSGWGVRLLDRLVRDHYEG</sequence>
<protein>
    <recommendedName>
        <fullName evidence="8">Probable cytosol aminopeptidase</fullName>
        <ecNumber evidence="8">3.4.11.1</ecNumber>
    </recommendedName>
    <alternativeName>
        <fullName evidence="8">Leucine aminopeptidase</fullName>
        <shortName evidence="8">LAP</shortName>
        <ecNumber evidence="8">3.4.11.10</ecNumber>
    </alternativeName>
    <alternativeName>
        <fullName evidence="8">Leucyl aminopeptidase</fullName>
    </alternativeName>
</protein>
<dbReference type="OrthoDB" id="9809354at2"/>
<dbReference type="InterPro" id="IPR023042">
    <property type="entry name" value="Peptidase_M17_leu_NH2_pept"/>
</dbReference>
<dbReference type="GO" id="GO:0005737">
    <property type="term" value="C:cytoplasm"/>
    <property type="evidence" value="ECO:0007669"/>
    <property type="project" value="UniProtKB-SubCell"/>
</dbReference>
<dbReference type="NCBIfam" id="NF002073">
    <property type="entry name" value="PRK00913.1-2"/>
    <property type="match status" value="1"/>
</dbReference>
<dbReference type="InterPro" id="IPR000819">
    <property type="entry name" value="Peptidase_M17_C"/>
</dbReference>
<organism evidence="10 11">
    <name type="scientific">Chelatococcus asaccharovorans</name>
    <dbReference type="NCBI Taxonomy" id="28210"/>
    <lineage>
        <taxon>Bacteria</taxon>
        <taxon>Pseudomonadati</taxon>
        <taxon>Pseudomonadota</taxon>
        <taxon>Alphaproteobacteria</taxon>
        <taxon>Hyphomicrobiales</taxon>
        <taxon>Chelatococcaceae</taxon>
        <taxon>Chelatococcus</taxon>
    </lineage>
</organism>
<dbReference type="Gene3D" id="3.40.220.10">
    <property type="entry name" value="Leucine Aminopeptidase, subunit E, domain 1"/>
    <property type="match status" value="1"/>
</dbReference>
<evidence type="ECO:0000256" key="3">
    <source>
        <dbReference type="ARBA" id="ARBA00009528"/>
    </source>
</evidence>
<feature type="binding site" evidence="8">
    <location>
        <position position="268"/>
    </location>
    <ligand>
        <name>Mn(2+)</name>
        <dbReference type="ChEBI" id="CHEBI:29035"/>
        <label>1</label>
    </ligand>
</feature>
<comment type="caution">
    <text evidence="10">The sequence shown here is derived from an EMBL/GenBank/DDBJ whole genome shotgun (WGS) entry which is preliminary data.</text>
</comment>
<dbReference type="SUPFAM" id="SSF53187">
    <property type="entry name" value="Zn-dependent exopeptidases"/>
    <property type="match status" value="1"/>
</dbReference>
<dbReference type="EMBL" id="QJJK01000003">
    <property type="protein sequence ID" value="PXW61546.1"/>
    <property type="molecule type" value="Genomic_DNA"/>
</dbReference>
<evidence type="ECO:0000256" key="6">
    <source>
        <dbReference type="ARBA" id="ARBA00022801"/>
    </source>
</evidence>
<dbReference type="PANTHER" id="PTHR11963">
    <property type="entry name" value="LEUCINE AMINOPEPTIDASE-RELATED"/>
    <property type="match status" value="1"/>
</dbReference>
<comment type="similarity">
    <text evidence="3 8">Belongs to the peptidase M17 family.</text>
</comment>
<keyword evidence="5 8" id="KW-0645">Protease</keyword>
<dbReference type="GO" id="GO:0070006">
    <property type="term" value="F:metalloaminopeptidase activity"/>
    <property type="evidence" value="ECO:0007669"/>
    <property type="project" value="InterPro"/>
</dbReference>
<comment type="catalytic activity">
    <reaction evidence="1 8">
        <text>Release of an N-terminal amino acid, Xaa-|-Yaa-, in which Xaa is preferably Leu, but may be other amino acids including Pro although not Arg or Lys, and Yaa may be Pro. Amino acid amides and methyl esters are also readily hydrolyzed, but rates on arylamides are exceedingly low.</text>
        <dbReference type="EC" id="3.4.11.1"/>
    </reaction>
</comment>
<dbReference type="CDD" id="cd00433">
    <property type="entry name" value="Peptidase_M17"/>
    <property type="match status" value="1"/>
</dbReference>
<feature type="active site" evidence="8">
    <location>
        <position position="275"/>
    </location>
</feature>
<feature type="active site" evidence="8">
    <location>
        <position position="349"/>
    </location>
</feature>
<dbReference type="NCBIfam" id="NF002075">
    <property type="entry name" value="PRK00913.2-2"/>
    <property type="match status" value="1"/>
</dbReference>
<comment type="subcellular location">
    <subcellularLocation>
        <location evidence="8">Cytoplasm</location>
    </subcellularLocation>
</comment>
<dbReference type="Pfam" id="PF00883">
    <property type="entry name" value="Peptidase_M17"/>
    <property type="match status" value="1"/>
</dbReference>
<dbReference type="GO" id="GO:0006508">
    <property type="term" value="P:proteolysis"/>
    <property type="evidence" value="ECO:0007669"/>
    <property type="project" value="UniProtKB-KW"/>
</dbReference>
<accession>A0A2V3UDG9</accession>
<comment type="catalytic activity">
    <reaction evidence="2 8">
        <text>Release of an N-terminal amino acid, preferentially leucine, but not glutamic or aspartic acids.</text>
        <dbReference type="EC" id="3.4.11.10"/>
    </reaction>
</comment>
<feature type="binding site" evidence="8">
    <location>
        <position position="268"/>
    </location>
    <ligand>
        <name>Mn(2+)</name>
        <dbReference type="ChEBI" id="CHEBI:29035"/>
        <label>2</label>
    </ligand>
</feature>
<evidence type="ECO:0000313" key="10">
    <source>
        <dbReference type="EMBL" id="PXW61546.1"/>
    </source>
</evidence>
<dbReference type="SUPFAM" id="SSF52949">
    <property type="entry name" value="Macro domain-like"/>
    <property type="match status" value="1"/>
</dbReference>
<feature type="binding site" evidence="8">
    <location>
        <position position="347"/>
    </location>
    <ligand>
        <name>Mn(2+)</name>
        <dbReference type="ChEBI" id="CHEBI:29035"/>
        <label>2</label>
    </ligand>
</feature>
<dbReference type="NCBIfam" id="NF002074">
    <property type="entry name" value="PRK00913.1-4"/>
    <property type="match status" value="1"/>
</dbReference>
<dbReference type="EC" id="3.4.11.10" evidence="8"/>
<dbReference type="AlphaFoldDB" id="A0A2V3UDG9"/>
<dbReference type="GO" id="GO:0030145">
    <property type="term" value="F:manganese ion binding"/>
    <property type="evidence" value="ECO:0007669"/>
    <property type="project" value="UniProtKB-UniRule"/>
</dbReference>
<evidence type="ECO:0000313" key="11">
    <source>
        <dbReference type="Proteomes" id="UP000248021"/>
    </source>
</evidence>
<reference evidence="10 11" key="1">
    <citation type="submission" date="2018-05" db="EMBL/GenBank/DDBJ databases">
        <title>Genomic Encyclopedia of Type Strains, Phase IV (KMG-IV): sequencing the most valuable type-strain genomes for metagenomic binning, comparative biology and taxonomic classification.</title>
        <authorList>
            <person name="Goeker M."/>
        </authorList>
    </citation>
    <scope>NUCLEOTIDE SEQUENCE [LARGE SCALE GENOMIC DNA]</scope>
    <source>
        <strain evidence="10 11">DSM 6462</strain>
    </source>
</reference>
<feature type="domain" description="Cytosol aminopeptidase" evidence="9">
    <location>
        <begin position="343"/>
        <end position="350"/>
    </location>
</feature>
<dbReference type="InterPro" id="IPR043472">
    <property type="entry name" value="Macro_dom-like"/>
</dbReference>
<keyword evidence="8" id="KW-0479">Metal-binding</keyword>
<dbReference type="EC" id="3.4.11.1" evidence="8"/>
<dbReference type="InterPro" id="IPR008283">
    <property type="entry name" value="Peptidase_M17_N"/>
</dbReference>
<dbReference type="Gene3D" id="3.40.630.10">
    <property type="entry name" value="Zn peptidases"/>
    <property type="match status" value="1"/>
</dbReference>
<gene>
    <name evidence="8" type="primary">pepA</name>
    <name evidence="10" type="ORF">C7450_10362</name>
</gene>
<keyword evidence="6 8" id="KW-0378">Hydrolase</keyword>
<evidence type="ECO:0000256" key="8">
    <source>
        <dbReference type="HAMAP-Rule" id="MF_00181"/>
    </source>
</evidence>
<feature type="binding site" evidence="8">
    <location>
        <position position="263"/>
    </location>
    <ligand>
        <name>Mn(2+)</name>
        <dbReference type="ChEBI" id="CHEBI:29035"/>
        <label>2</label>
    </ligand>
</feature>
<dbReference type="Proteomes" id="UP000248021">
    <property type="component" value="Unassembled WGS sequence"/>
</dbReference>
<comment type="cofactor">
    <cofactor evidence="8">
        <name>Mn(2+)</name>
        <dbReference type="ChEBI" id="CHEBI:29035"/>
    </cofactor>
    <text evidence="8">Binds 2 manganese ions per subunit.</text>
</comment>
<evidence type="ECO:0000256" key="1">
    <source>
        <dbReference type="ARBA" id="ARBA00000135"/>
    </source>
</evidence>
<keyword evidence="11" id="KW-1185">Reference proteome</keyword>
<evidence type="ECO:0000256" key="7">
    <source>
        <dbReference type="ARBA" id="ARBA00023211"/>
    </source>
</evidence>
<feature type="binding site" evidence="8">
    <location>
        <position position="347"/>
    </location>
    <ligand>
        <name>Mn(2+)</name>
        <dbReference type="ChEBI" id="CHEBI:29035"/>
        <label>1</label>
    </ligand>
</feature>
<dbReference type="NCBIfam" id="NF002077">
    <property type="entry name" value="PRK00913.2-4"/>
    <property type="match status" value="1"/>
</dbReference>
<keyword evidence="8" id="KW-0963">Cytoplasm</keyword>
<dbReference type="Pfam" id="PF02789">
    <property type="entry name" value="Peptidase_M17_N"/>
    <property type="match status" value="1"/>
</dbReference>
<evidence type="ECO:0000259" key="9">
    <source>
        <dbReference type="PROSITE" id="PS00631"/>
    </source>
</evidence>
<evidence type="ECO:0000256" key="5">
    <source>
        <dbReference type="ARBA" id="ARBA00022670"/>
    </source>
</evidence>
<keyword evidence="4 8" id="KW-0031">Aminopeptidase</keyword>
<feature type="binding site" evidence="8">
    <location>
        <position position="345"/>
    </location>
    <ligand>
        <name>Mn(2+)</name>
        <dbReference type="ChEBI" id="CHEBI:29035"/>
        <label>1</label>
    </ligand>
</feature>
<keyword evidence="7 8" id="KW-0464">Manganese</keyword>
<feature type="binding site" evidence="8">
    <location>
        <position position="286"/>
    </location>
    <ligand>
        <name>Mn(2+)</name>
        <dbReference type="ChEBI" id="CHEBI:29035"/>
        <label>2</label>
    </ligand>
</feature>
<dbReference type="PROSITE" id="PS00631">
    <property type="entry name" value="CYTOSOL_AP"/>
    <property type="match status" value="1"/>
</dbReference>
<evidence type="ECO:0000256" key="2">
    <source>
        <dbReference type="ARBA" id="ARBA00000967"/>
    </source>
</evidence>
<evidence type="ECO:0000256" key="4">
    <source>
        <dbReference type="ARBA" id="ARBA00022438"/>
    </source>
</evidence>
<comment type="function">
    <text evidence="8">Presumably involved in the processing and regular turnover of intracellular proteins. Catalyzes the removal of unsubstituted N-terminal amino acids from various peptides.</text>
</comment>
<name>A0A2V3UDG9_9HYPH</name>
<dbReference type="PRINTS" id="PR00481">
    <property type="entry name" value="LAMNOPPTDASE"/>
</dbReference>
<dbReference type="InterPro" id="IPR011356">
    <property type="entry name" value="Leucine_aapep/pepB"/>
</dbReference>
<proteinExistence type="inferred from homology"/>
<dbReference type="HAMAP" id="MF_00181">
    <property type="entry name" value="Cytosol_peptidase_M17"/>
    <property type="match status" value="1"/>
</dbReference>
<dbReference type="RefSeq" id="WP_110373855.1">
    <property type="nucleotide sequence ID" value="NZ_JAHBRY010000001.1"/>
</dbReference>